<dbReference type="EMBL" id="LAZR01000073">
    <property type="protein sequence ID" value="KKN95058.1"/>
    <property type="molecule type" value="Genomic_DNA"/>
</dbReference>
<comment type="caution">
    <text evidence="2">The sequence shown here is derived from an EMBL/GenBank/DDBJ whole genome shotgun (WGS) entry which is preliminary data.</text>
</comment>
<dbReference type="AlphaFoldDB" id="A0A0F9XS27"/>
<gene>
    <name evidence="2" type="ORF">LCGC14_0181260</name>
</gene>
<evidence type="ECO:0008006" key="3">
    <source>
        <dbReference type="Google" id="ProtNLM"/>
    </source>
</evidence>
<evidence type="ECO:0000256" key="1">
    <source>
        <dbReference type="SAM" id="MobiDB-lite"/>
    </source>
</evidence>
<protein>
    <recommendedName>
        <fullName evidence="3">Glycosyltransferase subfamily 4-like N-terminal domain-containing protein</fullName>
    </recommendedName>
</protein>
<sequence length="128" mass="13983">MELAGISTRRCVKNVLIIAAEYPPSATVGAKRPAKLAARIAEHGWSPCVLTMAEGDYELTDTSSVTDAIRAVPTARVPCGSIWIRSQRWRQSSPGLPRLAEYRMKVRSSDGAGLPPWALGRPNEQERP</sequence>
<feature type="region of interest" description="Disordered" evidence="1">
    <location>
        <begin position="109"/>
        <end position="128"/>
    </location>
</feature>
<evidence type="ECO:0000313" key="2">
    <source>
        <dbReference type="EMBL" id="KKN95058.1"/>
    </source>
</evidence>
<reference evidence="2" key="1">
    <citation type="journal article" date="2015" name="Nature">
        <title>Complex archaea that bridge the gap between prokaryotes and eukaryotes.</title>
        <authorList>
            <person name="Spang A."/>
            <person name="Saw J.H."/>
            <person name="Jorgensen S.L."/>
            <person name="Zaremba-Niedzwiedzka K."/>
            <person name="Martijn J."/>
            <person name="Lind A.E."/>
            <person name="van Eijk R."/>
            <person name="Schleper C."/>
            <person name="Guy L."/>
            <person name="Ettema T.J."/>
        </authorList>
    </citation>
    <scope>NUCLEOTIDE SEQUENCE</scope>
</reference>
<name>A0A0F9XS27_9ZZZZ</name>
<accession>A0A0F9XS27</accession>
<proteinExistence type="predicted"/>
<organism evidence="2">
    <name type="scientific">marine sediment metagenome</name>
    <dbReference type="NCBI Taxonomy" id="412755"/>
    <lineage>
        <taxon>unclassified sequences</taxon>
        <taxon>metagenomes</taxon>
        <taxon>ecological metagenomes</taxon>
    </lineage>
</organism>